<sequence length="586" mass="63211">MKIVSKNFRFILSLVIVLSTLFTSCNPNDSNDSSLDPGENNEATLDLGSSIQRDFMGRIVDEANLPLENVNITIGGKAASTDENGMFIINNTDVNQNQAFITAEKSGYLKGMRAVVPTSGTNQIKIMLVAEHLAGTVASGSNSEVYLANGTKVSFDGDFKDENGNAYSGNVKVFVYHLDPANPDVEDLMPGSLQAQNSNGQERVLETYGMINVELKGDSGEKLNIADGSFAQIELPVDPAQISVAPASIPLWHFDEVNGYWIEDGAATLVGGKYVGEVAHFSWWNCDAQFPTVNLCLNIVDNANNPISNVKVELWRTGAIYPRTGYTNGDGEICGLIPANEVLTLKAFNQCSDLEYTTTIGPFSSDTNLGDIVLTSVVSSTITGSLVDCSSVNVTNGYVVLDYGNFYATSQVTNGLFSFSVLQCASVLDFTLEGVDYDSFQTTNELTFNFTNSNVGNIIACNTITEYVSIQVDANPVDYYVIGIDANAYQQGTGFTINAKSNTGPITDWFYIGIDTITPGNYAFSQFGFEAGNVDLDYNVANSLQLNLASYGNVGDYIDATINGTYTDLSGNIRTLSITIHVLRDN</sequence>
<dbReference type="EMBL" id="SORL01000010">
    <property type="protein sequence ID" value="TDY60934.1"/>
    <property type="molecule type" value="Genomic_DNA"/>
</dbReference>
<evidence type="ECO:0000313" key="2">
    <source>
        <dbReference type="EMBL" id="TDY60934.1"/>
    </source>
</evidence>
<dbReference type="Proteomes" id="UP000294824">
    <property type="component" value="Unassembled WGS sequence"/>
</dbReference>
<evidence type="ECO:0000256" key="1">
    <source>
        <dbReference type="SAM" id="SignalP"/>
    </source>
</evidence>
<feature type="signal peptide" evidence="1">
    <location>
        <begin position="1"/>
        <end position="27"/>
    </location>
</feature>
<dbReference type="SUPFAM" id="SSF49464">
    <property type="entry name" value="Carboxypeptidase regulatory domain-like"/>
    <property type="match status" value="1"/>
</dbReference>
<evidence type="ECO:0000313" key="3">
    <source>
        <dbReference type="Proteomes" id="UP000294824"/>
    </source>
</evidence>
<dbReference type="InterPro" id="IPR008969">
    <property type="entry name" value="CarboxyPept-like_regulatory"/>
</dbReference>
<reference evidence="2 3" key="1">
    <citation type="submission" date="2019-03" db="EMBL/GenBank/DDBJ databases">
        <title>Genomic Encyclopedia of Type Strains, Phase III (KMG-III): the genomes of soil and plant-associated and newly described type strains.</title>
        <authorList>
            <person name="Whitman W."/>
        </authorList>
    </citation>
    <scope>NUCLEOTIDE SEQUENCE [LARGE SCALE GENOMIC DNA]</scope>
    <source>
        <strain evidence="2 3">CECT 8301</strain>
    </source>
</reference>
<keyword evidence="3" id="KW-1185">Reference proteome</keyword>
<protein>
    <recommendedName>
        <fullName evidence="4">Carboxypeptidase regulatory-like domain-containing protein</fullName>
    </recommendedName>
</protein>
<accession>A0A4R8M6Y8</accession>
<comment type="caution">
    <text evidence="2">The sequence shown here is derived from an EMBL/GenBank/DDBJ whole genome shotgun (WGS) entry which is preliminary data.</text>
</comment>
<dbReference type="PROSITE" id="PS51257">
    <property type="entry name" value="PROKAR_LIPOPROTEIN"/>
    <property type="match status" value="1"/>
</dbReference>
<organism evidence="2 3">
    <name type="scientific">Algibacter lectus</name>
    <dbReference type="NCBI Taxonomy" id="221126"/>
    <lineage>
        <taxon>Bacteria</taxon>
        <taxon>Pseudomonadati</taxon>
        <taxon>Bacteroidota</taxon>
        <taxon>Flavobacteriia</taxon>
        <taxon>Flavobacteriales</taxon>
        <taxon>Flavobacteriaceae</taxon>
        <taxon>Algibacter</taxon>
    </lineage>
</organism>
<evidence type="ECO:0008006" key="4">
    <source>
        <dbReference type="Google" id="ProtNLM"/>
    </source>
</evidence>
<dbReference type="AlphaFoldDB" id="A0A4R8M6Y8"/>
<keyword evidence="1" id="KW-0732">Signal</keyword>
<name>A0A4R8M6Y8_9FLAO</name>
<feature type="chain" id="PRO_5020716743" description="Carboxypeptidase regulatory-like domain-containing protein" evidence="1">
    <location>
        <begin position="28"/>
        <end position="586"/>
    </location>
</feature>
<gene>
    <name evidence="2" type="ORF">DFQ06_2941</name>
</gene>
<proteinExistence type="predicted"/>
<dbReference type="RefSeq" id="WP_133968353.1">
    <property type="nucleotide sequence ID" value="NZ_SORL01000010.1"/>
</dbReference>
<dbReference type="Gene3D" id="2.60.40.1120">
    <property type="entry name" value="Carboxypeptidase-like, regulatory domain"/>
    <property type="match status" value="1"/>
</dbReference>